<dbReference type="InterPro" id="IPR057434">
    <property type="entry name" value="LMF1/2_N"/>
</dbReference>
<dbReference type="PANTHER" id="PTHR14463">
    <property type="entry name" value="LIPASE MATURATION FACTOR"/>
    <property type="match status" value="1"/>
</dbReference>
<keyword evidence="4" id="KW-0256">Endoplasmic reticulum</keyword>
<feature type="domain" description="Lipase maturation factor 1/2 N-terminal" evidence="11">
    <location>
        <begin position="120"/>
        <end position="272"/>
    </location>
</feature>
<evidence type="ECO:0000313" key="13">
    <source>
        <dbReference type="EMBL" id="GMH72774.1"/>
    </source>
</evidence>
<comment type="caution">
    <text evidence="13">The sequence shown here is derived from an EMBL/GenBank/DDBJ whole genome shotgun (WGS) entry which is preliminary data.</text>
</comment>
<evidence type="ECO:0000256" key="7">
    <source>
        <dbReference type="ARBA" id="ARBA00023180"/>
    </source>
</evidence>
<accession>A0A9W7AQY7</accession>
<comment type="subcellular location">
    <subcellularLocation>
        <location evidence="1">Endoplasmic reticulum membrane</location>
        <topology evidence="1">Multi-pass membrane protein</topology>
    </subcellularLocation>
</comment>
<evidence type="ECO:0000256" key="10">
    <source>
        <dbReference type="SAM" id="Phobius"/>
    </source>
</evidence>
<dbReference type="InterPro" id="IPR057433">
    <property type="entry name" value="LMF1/2_C"/>
</dbReference>
<evidence type="ECO:0000256" key="3">
    <source>
        <dbReference type="ARBA" id="ARBA00022692"/>
    </source>
</evidence>
<dbReference type="OrthoDB" id="434126at2759"/>
<feature type="region of interest" description="Disordered" evidence="9">
    <location>
        <begin position="727"/>
        <end position="767"/>
    </location>
</feature>
<proteinExistence type="inferred from homology"/>
<keyword evidence="3 10" id="KW-0812">Transmembrane</keyword>
<organism evidence="13 14">
    <name type="scientific">Triparma laevis f. longispina</name>
    <dbReference type="NCBI Taxonomy" id="1714387"/>
    <lineage>
        <taxon>Eukaryota</taxon>
        <taxon>Sar</taxon>
        <taxon>Stramenopiles</taxon>
        <taxon>Ochrophyta</taxon>
        <taxon>Bolidophyceae</taxon>
        <taxon>Parmales</taxon>
        <taxon>Triparmaceae</taxon>
        <taxon>Triparma</taxon>
    </lineage>
</organism>
<protein>
    <recommendedName>
        <fullName evidence="8">Lipase maturation factor 2</fullName>
    </recommendedName>
</protein>
<evidence type="ECO:0000256" key="6">
    <source>
        <dbReference type="ARBA" id="ARBA00023136"/>
    </source>
</evidence>
<feature type="transmembrane region" description="Helical" evidence="10">
    <location>
        <begin position="361"/>
        <end position="383"/>
    </location>
</feature>
<dbReference type="Pfam" id="PF06762">
    <property type="entry name" value="LMF1"/>
    <property type="match status" value="1"/>
</dbReference>
<feature type="compositionally biased region" description="Low complexity" evidence="9">
    <location>
        <begin position="744"/>
        <end position="759"/>
    </location>
</feature>
<keyword evidence="6 10" id="KW-0472">Membrane</keyword>
<feature type="transmembrane region" description="Helical" evidence="10">
    <location>
        <begin position="214"/>
        <end position="234"/>
    </location>
</feature>
<keyword evidence="5 10" id="KW-1133">Transmembrane helix</keyword>
<comment type="similarity">
    <text evidence="2">Belongs to the lipase maturation factor family.</text>
</comment>
<dbReference type="InterPro" id="IPR009613">
    <property type="entry name" value="LMF"/>
</dbReference>
<feature type="domain" description="Lipase maturation factor 1/2 C-terminal" evidence="12">
    <location>
        <begin position="505"/>
        <end position="645"/>
    </location>
</feature>
<evidence type="ECO:0000256" key="8">
    <source>
        <dbReference type="ARBA" id="ARBA00040643"/>
    </source>
</evidence>
<dbReference type="EMBL" id="BRXW01000660">
    <property type="protein sequence ID" value="GMH72774.1"/>
    <property type="molecule type" value="Genomic_DNA"/>
</dbReference>
<feature type="transmembrane region" description="Helical" evidence="10">
    <location>
        <begin position="404"/>
        <end position="425"/>
    </location>
</feature>
<evidence type="ECO:0000256" key="9">
    <source>
        <dbReference type="SAM" id="MobiDB-lite"/>
    </source>
</evidence>
<evidence type="ECO:0000259" key="12">
    <source>
        <dbReference type="Pfam" id="PF25179"/>
    </source>
</evidence>
<reference evidence="14" key="1">
    <citation type="journal article" date="2023" name="Commun. Biol.">
        <title>Genome analysis of Parmales, the sister group of diatoms, reveals the evolutionary specialization of diatoms from phago-mixotrophs to photoautotrophs.</title>
        <authorList>
            <person name="Ban H."/>
            <person name="Sato S."/>
            <person name="Yoshikawa S."/>
            <person name="Yamada K."/>
            <person name="Nakamura Y."/>
            <person name="Ichinomiya M."/>
            <person name="Sato N."/>
            <person name="Blanc-Mathieu R."/>
            <person name="Endo H."/>
            <person name="Kuwata A."/>
            <person name="Ogata H."/>
        </authorList>
    </citation>
    <scope>NUCLEOTIDE SEQUENCE [LARGE SCALE GENOMIC DNA]</scope>
    <source>
        <strain evidence="14">NIES 3700</strain>
    </source>
</reference>
<gene>
    <name evidence="13" type="ORF">TrLO_g7003</name>
</gene>
<keyword evidence="14" id="KW-1185">Reference proteome</keyword>
<dbReference type="AlphaFoldDB" id="A0A9W7AQY7"/>
<evidence type="ECO:0000256" key="2">
    <source>
        <dbReference type="ARBA" id="ARBA00005512"/>
    </source>
</evidence>
<dbReference type="PANTHER" id="PTHR14463:SF5">
    <property type="entry name" value="LIPASE MATURATION FACTOR 2"/>
    <property type="match status" value="1"/>
</dbReference>
<dbReference type="Pfam" id="PF25179">
    <property type="entry name" value="LMF1_C"/>
    <property type="match status" value="1"/>
</dbReference>
<evidence type="ECO:0000256" key="4">
    <source>
        <dbReference type="ARBA" id="ARBA00022824"/>
    </source>
</evidence>
<dbReference type="GO" id="GO:0051604">
    <property type="term" value="P:protein maturation"/>
    <property type="evidence" value="ECO:0007669"/>
    <property type="project" value="InterPro"/>
</dbReference>
<sequence>MPPTPTTPQTPTPKTPTRTTTFTFLLSLCFLSSSLSASLQYYGLLSPCGLTPLPDGGRVSFTAGINPLYLPYQLTTFIMVTLSCVSTINNQTRWLLLPTLTYFQLHLLNTSTQSLSNPFYNFQWDNLLIEVGCLASFVGILGKVGGSPGFRAGNHLTRMSLFKLMFMSGLVKIQSNCPTWLNLTALEYHYATQPLPTPAAWHALNLVNPFLQRLSVAATFVIEIGAAFLLLAPTKDVRELGCRIQIFLQILIALTGSYTFFNLLTVAMCFGVWEGESDFGLTAPVKGEWGKALKKAQLFVSYCFLAWLSGELFSIGGMEPGIKVNLETSSWFKRAGIDLLWRAPEANKFANEWIPLTCKAAFYYCAITNFMAALVGSWTILFTHKVRKNSNTLAVYAFRLFRSLTFITLCTLTPFIASGLAYPLFTLTDELHQQKFPLTAFPNDITQINLPSIEAAFFKIMYNKKASHGYGLFRSMTGVGADEQYKAVREDGDKWGWAGKPPSIVARPEIVLEGKFENKGKKEEWRELNFKYKPGKLDNPPAFAAPYQPRLDWQMWFAALGSYQHNPWLVSLIDKLLHNVEDVVNLLDETTESMEGVTEIRAVMYDYDFTRVQNEWNKGIPTSALMSEEIAHDWWARRNRREYIPALARDNESAKAFLEQSGIGESCDEEAHAEKSGGLEYWLYQVHQNNGIWSIIIFAFLGAAFEKLDAMGLLEWLKRRSRRANRWNASASAKEEAEIEAEAEAPPSSNPTSKSTNKSTNKKKKIH</sequence>
<feature type="transmembrane region" description="Helical" evidence="10">
    <location>
        <begin position="246"/>
        <end position="273"/>
    </location>
</feature>
<evidence type="ECO:0000259" key="11">
    <source>
        <dbReference type="Pfam" id="PF06762"/>
    </source>
</evidence>
<dbReference type="Proteomes" id="UP001165122">
    <property type="component" value="Unassembled WGS sequence"/>
</dbReference>
<evidence type="ECO:0000256" key="5">
    <source>
        <dbReference type="ARBA" id="ARBA00022989"/>
    </source>
</evidence>
<dbReference type="GO" id="GO:0005789">
    <property type="term" value="C:endoplasmic reticulum membrane"/>
    <property type="evidence" value="ECO:0007669"/>
    <property type="project" value="UniProtKB-SubCell"/>
</dbReference>
<evidence type="ECO:0000256" key="1">
    <source>
        <dbReference type="ARBA" id="ARBA00004477"/>
    </source>
</evidence>
<name>A0A9W7AQY7_9STRA</name>
<keyword evidence="7" id="KW-0325">Glycoprotein</keyword>
<evidence type="ECO:0000313" key="14">
    <source>
        <dbReference type="Proteomes" id="UP001165122"/>
    </source>
</evidence>